<dbReference type="OrthoDB" id="9811402at2"/>
<accession>A0A0R1MDP6</accession>
<organism evidence="2 3">
    <name type="scientific">Liquorilactobacillus capillatus DSM 19910</name>
    <dbReference type="NCBI Taxonomy" id="1423731"/>
    <lineage>
        <taxon>Bacteria</taxon>
        <taxon>Bacillati</taxon>
        <taxon>Bacillota</taxon>
        <taxon>Bacilli</taxon>
        <taxon>Lactobacillales</taxon>
        <taxon>Lactobacillaceae</taxon>
        <taxon>Liquorilactobacillus</taxon>
    </lineage>
</organism>
<dbReference type="HAMAP" id="MF_01526">
    <property type="entry name" value="UPF0342"/>
    <property type="match status" value="1"/>
</dbReference>
<sequence>MINIYDSANELEQNIRKTEEYKELKEAFAAVKADEASYQEFKKFQKAQMDFQTKQMKGELADSDVDQIKSLGEKIEKKKVIMTLMEKERQLAQVMDEINKIMFKPVNELYQD</sequence>
<dbReference type="EMBL" id="AZEF01000006">
    <property type="protein sequence ID" value="KRL03178.1"/>
    <property type="molecule type" value="Genomic_DNA"/>
</dbReference>
<dbReference type="Pfam" id="PF06133">
    <property type="entry name" value="Com_YlbF"/>
    <property type="match status" value="1"/>
</dbReference>
<evidence type="ECO:0000313" key="3">
    <source>
        <dbReference type="Proteomes" id="UP000051621"/>
    </source>
</evidence>
<evidence type="ECO:0000256" key="1">
    <source>
        <dbReference type="HAMAP-Rule" id="MF_01526"/>
    </source>
</evidence>
<keyword evidence="3" id="KW-1185">Reference proteome</keyword>
<reference evidence="2 3" key="1">
    <citation type="journal article" date="2015" name="Genome Announc.">
        <title>Expanding the biotechnology potential of lactobacilli through comparative genomics of 213 strains and associated genera.</title>
        <authorList>
            <person name="Sun Z."/>
            <person name="Harris H.M."/>
            <person name="McCann A."/>
            <person name="Guo C."/>
            <person name="Argimon S."/>
            <person name="Zhang W."/>
            <person name="Yang X."/>
            <person name="Jeffery I.B."/>
            <person name="Cooney J.C."/>
            <person name="Kagawa T.F."/>
            <person name="Liu W."/>
            <person name="Song Y."/>
            <person name="Salvetti E."/>
            <person name="Wrobel A."/>
            <person name="Rasinkangas P."/>
            <person name="Parkhill J."/>
            <person name="Rea M.C."/>
            <person name="O'Sullivan O."/>
            <person name="Ritari J."/>
            <person name="Douillard F.P."/>
            <person name="Paul Ross R."/>
            <person name="Yang R."/>
            <person name="Briner A.E."/>
            <person name="Felis G.E."/>
            <person name="de Vos W.M."/>
            <person name="Barrangou R."/>
            <person name="Klaenhammer T.R."/>
            <person name="Caufield P.W."/>
            <person name="Cui Y."/>
            <person name="Zhang H."/>
            <person name="O'Toole P.W."/>
        </authorList>
    </citation>
    <scope>NUCLEOTIDE SEQUENCE [LARGE SCALE GENOMIC DNA]</scope>
    <source>
        <strain evidence="2 3">DSM 19910</strain>
    </source>
</reference>
<evidence type="ECO:0000313" key="2">
    <source>
        <dbReference type="EMBL" id="KRL03178.1"/>
    </source>
</evidence>
<proteinExistence type="inferred from homology"/>
<dbReference type="Gene3D" id="1.20.1500.10">
    <property type="entry name" value="YheA/YmcA-like"/>
    <property type="match status" value="1"/>
</dbReference>
<gene>
    <name evidence="2" type="ORF">FC81_GL000180</name>
</gene>
<dbReference type="SUPFAM" id="SSF158622">
    <property type="entry name" value="YheA/YmcA-like"/>
    <property type="match status" value="1"/>
</dbReference>
<dbReference type="STRING" id="1423731.FC81_GL000180"/>
<comment type="similarity">
    <text evidence="1">Belongs to the UPF0342 family.</text>
</comment>
<protein>
    <recommendedName>
        <fullName evidence="1">UPF0342 protein FC81_GL000180</fullName>
    </recommendedName>
</protein>
<dbReference type="PATRIC" id="fig|1423731.3.peg.185"/>
<dbReference type="InterPro" id="IPR023378">
    <property type="entry name" value="YheA/YmcA-like_dom_sf"/>
</dbReference>
<name>A0A0R1MDP6_9LACO</name>
<dbReference type="InterPro" id="IPR010368">
    <property type="entry name" value="Com_YlbF"/>
</dbReference>
<dbReference type="Proteomes" id="UP000051621">
    <property type="component" value="Unassembled WGS sequence"/>
</dbReference>
<dbReference type="AlphaFoldDB" id="A0A0R1MDP6"/>
<dbReference type="RefSeq" id="WP_057742067.1">
    <property type="nucleotide sequence ID" value="NZ_AZEF01000006.1"/>
</dbReference>
<comment type="caution">
    <text evidence="2">The sequence shown here is derived from an EMBL/GenBank/DDBJ whole genome shotgun (WGS) entry which is preliminary data.</text>
</comment>